<evidence type="ECO:0000313" key="2">
    <source>
        <dbReference type="EMBL" id="TCZ72783.1"/>
    </source>
</evidence>
<keyword evidence="1" id="KW-0732">Signal</keyword>
<accession>A0A4R4E209</accession>
<comment type="caution">
    <text evidence="2">The sequence shown here is derived from an EMBL/GenBank/DDBJ whole genome shotgun (WGS) entry which is preliminary data.</text>
</comment>
<dbReference type="OrthoDB" id="1448547at2"/>
<evidence type="ECO:0008006" key="4">
    <source>
        <dbReference type="Google" id="ProtNLM"/>
    </source>
</evidence>
<dbReference type="RefSeq" id="WP_131851706.1">
    <property type="nucleotide sequence ID" value="NZ_SKFH01000010.1"/>
</dbReference>
<organism evidence="2 3">
    <name type="scientific">Flaviaesturariibacter aridisoli</name>
    <dbReference type="NCBI Taxonomy" id="2545761"/>
    <lineage>
        <taxon>Bacteria</taxon>
        <taxon>Pseudomonadati</taxon>
        <taxon>Bacteroidota</taxon>
        <taxon>Chitinophagia</taxon>
        <taxon>Chitinophagales</taxon>
        <taxon>Chitinophagaceae</taxon>
        <taxon>Flaviaestuariibacter</taxon>
    </lineage>
</organism>
<sequence>MQKLLLFLLLLCAGTASAQSGASQSIGLLTGAGVSRYPYVELGLSKNSMAYGGRHAVSAAWYFSSELHVAGKPVLGPKIGGWVAVLPFALGLNGIAYTDFGATCWVLQPEAGLGFDRLKLTYAMNIRLSKEPFDRIAPHALGLAWCFRLKKLEERHGN</sequence>
<evidence type="ECO:0000256" key="1">
    <source>
        <dbReference type="SAM" id="SignalP"/>
    </source>
</evidence>
<feature type="chain" id="PRO_5020971703" description="DUF3575 domain-containing protein" evidence="1">
    <location>
        <begin position="19"/>
        <end position="158"/>
    </location>
</feature>
<name>A0A4R4E209_9BACT</name>
<protein>
    <recommendedName>
        <fullName evidence="4">DUF3575 domain-containing protein</fullName>
    </recommendedName>
</protein>
<keyword evidence="3" id="KW-1185">Reference proteome</keyword>
<dbReference type="Proteomes" id="UP000295164">
    <property type="component" value="Unassembled WGS sequence"/>
</dbReference>
<gene>
    <name evidence="2" type="ORF">E0486_08355</name>
</gene>
<reference evidence="2 3" key="1">
    <citation type="submission" date="2019-03" db="EMBL/GenBank/DDBJ databases">
        <authorList>
            <person name="Kim M.K.M."/>
        </authorList>
    </citation>
    <scope>NUCLEOTIDE SEQUENCE [LARGE SCALE GENOMIC DNA]</scope>
    <source>
        <strain evidence="2 3">17J68-15</strain>
    </source>
</reference>
<feature type="signal peptide" evidence="1">
    <location>
        <begin position="1"/>
        <end position="18"/>
    </location>
</feature>
<proteinExistence type="predicted"/>
<dbReference type="EMBL" id="SKFH01000010">
    <property type="protein sequence ID" value="TCZ72783.1"/>
    <property type="molecule type" value="Genomic_DNA"/>
</dbReference>
<evidence type="ECO:0000313" key="3">
    <source>
        <dbReference type="Proteomes" id="UP000295164"/>
    </source>
</evidence>
<dbReference type="AlphaFoldDB" id="A0A4R4E209"/>